<feature type="domain" description="N-acetyltransferase" evidence="1">
    <location>
        <begin position="1"/>
        <end position="98"/>
    </location>
</feature>
<evidence type="ECO:0000313" key="2">
    <source>
        <dbReference type="EMBL" id="CAB4367403.1"/>
    </source>
</evidence>
<dbReference type="AlphaFoldDB" id="A0A6J6AEY5"/>
<evidence type="ECO:0000259" key="1">
    <source>
        <dbReference type="PROSITE" id="PS51186"/>
    </source>
</evidence>
<dbReference type="PROSITE" id="PS51186">
    <property type="entry name" value="GNAT"/>
    <property type="match status" value="1"/>
</dbReference>
<dbReference type="Gene3D" id="3.40.630.30">
    <property type="match status" value="1"/>
</dbReference>
<name>A0A6J6AEY5_9ZZZZ</name>
<dbReference type="SUPFAM" id="SSF55729">
    <property type="entry name" value="Acyl-CoA N-acyltransferases (Nat)"/>
    <property type="match status" value="1"/>
</dbReference>
<dbReference type="EMBL" id="CAEZXA010000002">
    <property type="protein sequence ID" value="CAB4662650.1"/>
    <property type="molecule type" value="Genomic_DNA"/>
</dbReference>
<evidence type="ECO:0000313" key="3">
    <source>
        <dbReference type="EMBL" id="CAB4662650.1"/>
    </source>
</evidence>
<proteinExistence type="predicted"/>
<sequence length="98" mass="10701">MPLNSELRLVAGIGESVMGSLGASFDEGNQWTIDYVFVDSECRNIGIGDALVLECLRELSERNATWVQSHALPGDRATKNLFERHGLVAQTIVVGKKV</sequence>
<dbReference type="InterPro" id="IPR000182">
    <property type="entry name" value="GNAT_dom"/>
</dbReference>
<accession>A0A6J6AEY5</accession>
<gene>
    <name evidence="3" type="ORF">UFOPK2334_00039</name>
    <name evidence="2" type="ORF">UFOPK4179_00185</name>
</gene>
<organism evidence="2">
    <name type="scientific">freshwater metagenome</name>
    <dbReference type="NCBI Taxonomy" id="449393"/>
    <lineage>
        <taxon>unclassified sequences</taxon>
        <taxon>metagenomes</taxon>
        <taxon>ecological metagenomes</taxon>
    </lineage>
</organism>
<dbReference type="EMBL" id="CAETWZ010000009">
    <property type="protein sequence ID" value="CAB4367403.1"/>
    <property type="molecule type" value="Genomic_DNA"/>
</dbReference>
<protein>
    <submittedName>
        <fullName evidence="2">Unannotated protein</fullName>
    </submittedName>
</protein>
<dbReference type="Pfam" id="PF00583">
    <property type="entry name" value="Acetyltransf_1"/>
    <property type="match status" value="1"/>
</dbReference>
<dbReference type="InterPro" id="IPR016181">
    <property type="entry name" value="Acyl_CoA_acyltransferase"/>
</dbReference>
<dbReference type="CDD" id="cd04301">
    <property type="entry name" value="NAT_SF"/>
    <property type="match status" value="1"/>
</dbReference>
<dbReference type="GO" id="GO:0016747">
    <property type="term" value="F:acyltransferase activity, transferring groups other than amino-acyl groups"/>
    <property type="evidence" value="ECO:0007669"/>
    <property type="project" value="InterPro"/>
</dbReference>
<reference evidence="2" key="1">
    <citation type="submission" date="2020-05" db="EMBL/GenBank/DDBJ databases">
        <authorList>
            <person name="Chiriac C."/>
            <person name="Salcher M."/>
            <person name="Ghai R."/>
            <person name="Kavagutti S V."/>
        </authorList>
    </citation>
    <scope>NUCLEOTIDE SEQUENCE</scope>
</reference>